<accession>A0A699IVF8</accession>
<evidence type="ECO:0000313" key="2">
    <source>
        <dbReference type="EMBL" id="GEZ88966.1"/>
    </source>
</evidence>
<keyword evidence="1" id="KW-0472">Membrane</keyword>
<dbReference type="EMBL" id="BKCJ010337861">
    <property type="protein sequence ID" value="GEZ88966.1"/>
    <property type="molecule type" value="Genomic_DNA"/>
</dbReference>
<evidence type="ECO:0000256" key="1">
    <source>
        <dbReference type="SAM" id="Phobius"/>
    </source>
</evidence>
<comment type="caution">
    <text evidence="2">The sequence shown here is derived from an EMBL/GenBank/DDBJ whole genome shotgun (WGS) entry which is preliminary data.</text>
</comment>
<keyword evidence="1" id="KW-1133">Transmembrane helix</keyword>
<dbReference type="AlphaFoldDB" id="A0A699IVF8"/>
<proteinExistence type="predicted"/>
<name>A0A699IVF8_TANCI</name>
<keyword evidence="1" id="KW-0812">Transmembrane</keyword>
<reference evidence="2" key="1">
    <citation type="journal article" date="2019" name="Sci. Rep.">
        <title>Draft genome of Tanacetum cinerariifolium, the natural source of mosquito coil.</title>
        <authorList>
            <person name="Yamashiro T."/>
            <person name="Shiraishi A."/>
            <person name="Satake H."/>
            <person name="Nakayama K."/>
        </authorList>
    </citation>
    <scope>NUCLEOTIDE SEQUENCE</scope>
</reference>
<protein>
    <submittedName>
        <fullName evidence="2">Uncharacterized protein</fullName>
    </submittedName>
</protein>
<feature type="transmembrane region" description="Helical" evidence="1">
    <location>
        <begin position="12"/>
        <end position="31"/>
    </location>
</feature>
<organism evidence="2">
    <name type="scientific">Tanacetum cinerariifolium</name>
    <name type="common">Dalmatian daisy</name>
    <name type="synonym">Chrysanthemum cinerariifolium</name>
    <dbReference type="NCBI Taxonomy" id="118510"/>
    <lineage>
        <taxon>Eukaryota</taxon>
        <taxon>Viridiplantae</taxon>
        <taxon>Streptophyta</taxon>
        <taxon>Embryophyta</taxon>
        <taxon>Tracheophyta</taxon>
        <taxon>Spermatophyta</taxon>
        <taxon>Magnoliopsida</taxon>
        <taxon>eudicotyledons</taxon>
        <taxon>Gunneridae</taxon>
        <taxon>Pentapetalae</taxon>
        <taxon>asterids</taxon>
        <taxon>campanulids</taxon>
        <taxon>Asterales</taxon>
        <taxon>Asteraceae</taxon>
        <taxon>Asteroideae</taxon>
        <taxon>Anthemideae</taxon>
        <taxon>Anthemidinae</taxon>
        <taxon>Tanacetum</taxon>
    </lineage>
</organism>
<gene>
    <name evidence="2" type="ORF">Tci_560939</name>
</gene>
<sequence>MAVIWNPTVRKYVGIVILNALDMYIVIGFGVCPDTSDPKLVKISVIVTPSMWVVEVFTLRLRSNYIIPFDLKTKKFGEVSLPEKLVYIQVGCGEDGENKPFTKIYTIKVECKPMHHSILGFRKNSEVVLEMKDDNNEGSEIEVYEPLSGHINGVGINGDHFSFSVGSYMET</sequence>